<sequence length="73" mass="8668">MAERRVGLEVPRDERDGSVARDDVAATVRRVMSEEEFTRNARALQDLLWDTAKQERYIDDLIDHLHQQRHHQD</sequence>
<name>A0A5J9W0A2_9POAL</name>
<dbReference type="SUPFAM" id="SSF53756">
    <property type="entry name" value="UDP-Glycosyltransferase/glycogen phosphorylase"/>
    <property type="match status" value="1"/>
</dbReference>
<evidence type="ECO:0008006" key="3">
    <source>
        <dbReference type="Google" id="ProtNLM"/>
    </source>
</evidence>
<dbReference type="OrthoDB" id="5835829at2759"/>
<comment type="caution">
    <text evidence="1">The sequence shown here is derived from an EMBL/GenBank/DDBJ whole genome shotgun (WGS) entry which is preliminary data.</text>
</comment>
<dbReference type="Proteomes" id="UP000324897">
    <property type="component" value="Chromosome 4"/>
</dbReference>
<reference evidence="1 2" key="1">
    <citation type="journal article" date="2019" name="Sci. Rep.">
        <title>A high-quality genome of Eragrostis curvula grass provides insights into Poaceae evolution and supports new strategies to enhance forage quality.</title>
        <authorList>
            <person name="Carballo J."/>
            <person name="Santos B.A.C.M."/>
            <person name="Zappacosta D."/>
            <person name="Garbus I."/>
            <person name="Selva J.P."/>
            <person name="Gallo C.A."/>
            <person name="Diaz A."/>
            <person name="Albertini E."/>
            <person name="Caccamo M."/>
            <person name="Echenique V."/>
        </authorList>
    </citation>
    <scope>NUCLEOTIDE SEQUENCE [LARGE SCALE GENOMIC DNA]</scope>
    <source>
        <strain evidence="2">cv. Victoria</strain>
        <tissue evidence="1">Leaf</tissue>
    </source>
</reference>
<accession>A0A5J9W0A2</accession>
<keyword evidence="2" id="KW-1185">Reference proteome</keyword>
<feature type="non-terminal residue" evidence="1">
    <location>
        <position position="1"/>
    </location>
</feature>
<proteinExistence type="predicted"/>
<dbReference type="Gene3D" id="3.40.50.2000">
    <property type="entry name" value="Glycogen Phosphorylase B"/>
    <property type="match status" value="1"/>
</dbReference>
<organism evidence="1 2">
    <name type="scientific">Eragrostis curvula</name>
    <name type="common">weeping love grass</name>
    <dbReference type="NCBI Taxonomy" id="38414"/>
    <lineage>
        <taxon>Eukaryota</taxon>
        <taxon>Viridiplantae</taxon>
        <taxon>Streptophyta</taxon>
        <taxon>Embryophyta</taxon>
        <taxon>Tracheophyta</taxon>
        <taxon>Spermatophyta</taxon>
        <taxon>Magnoliopsida</taxon>
        <taxon>Liliopsida</taxon>
        <taxon>Poales</taxon>
        <taxon>Poaceae</taxon>
        <taxon>PACMAD clade</taxon>
        <taxon>Chloridoideae</taxon>
        <taxon>Eragrostideae</taxon>
        <taxon>Eragrostidinae</taxon>
        <taxon>Eragrostis</taxon>
    </lineage>
</organism>
<protein>
    <recommendedName>
        <fullName evidence="3">Glycosyl transferase family 28 C-terminal domain-containing protein</fullName>
    </recommendedName>
</protein>
<evidence type="ECO:0000313" key="2">
    <source>
        <dbReference type="Proteomes" id="UP000324897"/>
    </source>
</evidence>
<dbReference type="EMBL" id="RWGY01000007">
    <property type="protein sequence ID" value="TVU41347.1"/>
    <property type="molecule type" value="Genomic_DNA"/>
</dbReference>
<dbReference type="Gramene" id="TVU41347">
    <property type="protein sequence ID" value="TVU41347"/>
    <property type="gene ID" value="EJB05_14854"/>
</dbReference>
<gene>
    <name evidence="1" type="ORF">EJB05_14854</name>
</gene>
<evidence type="ECO:0000313" key="1">
    <source>
        <dbReference type="EMBL" id="TVU41347.1"/>
    </source>
</evidence>
<dbReference type="AlphaFoldDB" id="A0A5J9W0A2"/>